<proteinExistence type="inferred from homology"/>
<evidence type="ECO:0000313" key="6">
    <source>
        <dbReference type="EMBL" id="KAH7932502.1"/>
    </source>
</evidence>
<dbReference type="GO" id="GO:0005794">
    <property type="term" value="C:Golgi apparatus"/>
    <property type="evidence" value="ECO:0007669"/>
    <property type="project" value="UniProtKB-SubCell"/>
</dbReference>
<organism evidence="6 7">
    <name type="scientific">Rhipicephalus sanguineus</name>
    <name type="common">Brown dog tick</name>
    <name type="synonym">Ixodes sanguineus</name>
    <dbReference type="NCBI Taxonomy" id="34632"/>
    <lineage>
        <taxon>Eukaryota</taxon>
        <taxon>Metazoa</taxon>
        <taxon>Ecdysozoa</taxon>
        <taxon>Arthropoda</taxon>
        <taxon>Chelicerata</taxon>
        <taxon>Arachnida</taxon>
        <taxon>Acari</taxon>
        <taxon>Parasitiformes</taxon>
        <taxon>Ixodida</taxon>
        <taxon>Ixodoidea</taxon>
        <taxon>Ixodidae</taxon>
        <taxon>Rhipicephalinae</taxon>
        <taxon>Rhipicephalus</taxon>
        <taxon>Rhipicephalus</taxon>
    </lineage>
</organism>
<dbReference type="GO" id="GO:0007165">
    <property type="term" value="P:signal transduction"/>
    <property type="evidence" value="ECO:0007669"/>
    <property type="project" value="InterPro"/>
</dbReference>
<protein>
    <submittedName>
        <fullName evidence="6">Uncharacterized protein</fullName>
    </submittedName>
</protein>
<comment type="caution">
    <text evidence="6">The sequence shown here is derived from an EMBL/GenBank/DDBJ whole genome shotgun (WGS) entry which is preliminary data.</text>
</comment>
<keyword evidence="4" id="KW-0175">Coiled coil</keyword>
<dbReference type="PANTHER" id="PTHR14899">
    <property type="entry name" value="G KINASE ANCHORING PROTEIN 1"/>
    <property type="match status" value="1"/>
</dbReference>
<evidence type="ECO:0000256" key="4">
    <source>
        <dbReference type="ARBA" id="ARBA00023054"/>
    </source>
</evidence>
<dbReference type="EMBL" id="JABSTV010001394">
    <property type="protein sequence ID" value="KAH7932502.1"/>
    <property type="molecule type" value="Genomic_DNA"/>
</dbReference>
<dbReference type="AlphaFoldDB" id="A0A9D4PBS1"/>
<feature type="compositionally biased region" description="Basic and acidic residues" evidence="5">
    <location>
        <begin position="71"/>
        <end position="83"/>
    </location>
</feature>
<keyword evidence="7" id="KW-1185">Reference proteome</keyword>
<reference evidence="6" key="2">
    <citation type="submission" date="2021-09" db="EMBL/GenBank/DDBJ databases">
        <authorList>
            <person name="Jia N."/>
            <person name="Wang J."/>
            <person name="Shi W."/>
            <person name="Du L."/>
            <person name="Sun Y."/>
            <person name="Zhan W."/>
            <person name="Jiang J."/>
            <person name="Wang Q."/>
            <person name="Zhang B."/>
            <person name="Ji P."/>
            <person name="Sakyi L.B."/>
            <person name="Cui X."/>
            <person name="Yuan T."/>
            <person name="Jiang B."/>
            <person name="Yang W."/>
            <person name="Lam T.T.-Y."/>
            <person name="Chang Q."/>
            <person name="Ding S."/>
            <person name="Wang X."/>
            <person name="Zhu J."/>
            <person name="Ruan X."/>
            <person name="Zhao L."/>
            <person name="Wei J."/>
            <person name="Que T."/>
            <person name="Du C."/>
            <person name="Cheng J."/>
            <person name="Dai P."/>
            <person name="Han X."/>
            <person name="Huang E."/>
            <person name="Gao Y."/>
            <person name="Liu J."/>
            <person name="Shao H."/>
            <person name="Ye R."/>
            <person name="Li L."/>
            <person name="Wei W."/>
            <person name="Wang X."/>
            <person name="Wang C."/>
            <person name="Huo Q."/>
            <person name="Li W."/>
            <person name="Guo W."/>
            <person name="Chen H."/>
            <person name="Chen S."/>
            <person name="Zhou L."/>
            <person name="Zhou L."/>
            <person name="Ni X."/>
            <person name="Tian J."/>
            <person name="Zhou Y."/>
            <person name="Sheng Y."/>
            <person name="Liu T."/>
            <person name="Pan Y."/>
            <person name="Xia L."/>
            <person name="Li J."/>
            <person name="Zhao F."/>
            <person name="Cao W."/>
        </authorList>
    </citation>
    <scope>NUCLEOTIDE SEQUENCE</scope>
    <source>
        <strain evidence="6">Rsan-2018</strain>
        <tissue evidence="6">Larvae</tissue>
    </source>
</reference>
<comment type="similarity">
    <text evidence="2">Belongs to the GKAP1 family.</text>
</comment>
<evidence type="ECO:0000256" key="3">
    <source>
        <dbReference type="ARBA" id="ARBA00023034"/>
    </source>
</evidence>
<dbReference type="PANTHER" id="PTHR14899:SF0">
    <property type="entry name" value="G KINASE-ANCHORING PROTEIN 1"/>
    <property type="match status" value="1"/>
</dbReference>
<feature type="region of interest" description="Disordered" evidence="5">
    <location>
        <begin position="123"/>
        <end position="152"/>
    </location>
</feature>
<evidence type="ECO:0000256" key="2">
    <source>
        <dbReference type="ARBA" id="ARBA00006662"/>
    </source>
</evidence>
<evidence type="ECO:0000256" key="5">
    <source>
        <dbReference type="SAM" id="MobiDB-lite"/>
    </source>
</evidence>
<dbReference type="VEuPathDB" id="VectorBase:RSAN_055626"/>
<sequence>MAAILPSRFAVLKVEGEDPEDSKPVKKQQPAKTGSAGDRNSVTAKPKPKKKKKPAETQVKARPAAPQAGQPEDHGDDWESWKRRDDQFVSDVYEQDLQQALLLSRLDYEEKKDFYEAQQREATVANLATPGSRGNATKNKKKRRQKRTKRQQCLWMSSTSWPELRHLQSWCTNQRSEVGPV</sequence>
<feature type="region of interest" description="Disordered" evidence="5">
    <location>
        <begin position="1"/>
        <end position="83"/>
    </location>
</feature>
<reference evidence="6" key="1">
    <citation type="journal article" date="2020" name="Cell">
        <title>Large-Scale Comparative Analyses of Tick Genomes Elucidate Their Genetic Diversity and Vector Capacities.</title>
        <authorList>
            <consortium name="Tick Genome and Microbiome Consortium (TIGMIC)"/>
            <person name="Jia N."/>
            <person name="Wang J."/>
            <person name="Shi W."/>
            <person name="Du L."/>
            <person name="Sun Y."/>
            <person name="Zhan W."/>
            <person name="Jiang J.F."/>
            <person name="Wang Q."/>
            <person name="Zhang B."/>
            <person name="Ji P."/>
            <person name="Bell-Sakyi L."/>
            <person name="Cui X.M."/>
            <person name="Yuan T.T."/>
            <person name="Jiang B.G."/>
            <person name="Yang W.F."/>
            <person name="Lam T.T."/>
            <person name="Chang Q.C."/>
            <person name="Ding S.J."/>
            <person name="Wang X.J."/>
            <person name="Zhu J.G."/>
            <person name="Ruan X.D."/>
            <person name="Zhao L."/>
            <person name="Wei J.T."/>
            <person name="Ye R.Z."/>
            <person name="Que T.C."/>
            <person name="Du C.H."/>
            <person name="Zhou Y.H."/>
            <person name="Cheng J.X."/>
            <person name="Dai P.F."/>
            <person name="Guo W.B."/>
            <person name="Han X.H."/>
            <person name="Huang E.J."/>
            <person name="Li L.F."/>
            <person name="Wei W."/>
            <person name="Gao Y.C."/>
            <person name="Liu J.Z."/>
            <person name="Shao H.Z."/>
            <person name="Wang X."/>
            <person name="Wang C.C."/>
            <person name="Yang T.C."/>
            <person name="Huo Q.B."/>
            <person name="Li W."/>
            <person name="Chen H.Y."/>
            <person name="Chen S.E."/>
            <person name="Zhou L.G."/>
            <person name="Ni X.B."/>
            <person name="Tian J.H."/>
            <person name="Sheng Y."/>
            <person name="Liu T."/>
            <person name="Pan Y.S."/>
            <person name="Xia L.Y."/>
            <person name="Li J."/>
            <person name="Zhao F."/>
            <person name="Cao W.C."/>
        </authorList>
    </citation>
    <scope>NUCLEOTIDE SEQUENCE</scope>
    <source>
        <strain evidence="6">Rsan-2018</strain>
    </source>
</reference>
<comment type="subcellular location">
    <subcellularLocation>
        <location evidence="1">Golgi apparatus</location>
    </subcellularLocation>
</comment>
<keyword evidence="3" id="KW-0333">Golgi apparatus</keyword>
<evidence type="ECO:0000313" key="7">
    <source>
        <dbReference type="Proteomes" id="UP000821837"/>
    </source>
</evidence>
<dbReference type="InterPro" id="IPR026109">
    <property type="entry name" value="GKAP1"/>
</dbReference>
<dbReference type="Proteomes" id="UP000821837">
    <property type="component" value="Unassembled WGS sequence"/>
</dbReference>
<name>A0A9D4PBS1_RHISA</name>
<evidence type="ECO:0000256" key="1">
    <source>
        <dbReference type="ARBA" id="ARBA00004555"/>
    </source>
</evidence>
<accession>A0A9D4PBS1</accession>
<gene>
    <name evidence="6" type="ORF">HPB52_024477</name>
</gene>
<feature type="compositionally biased region" description="Basic residues" evidence="5">
    <location>
        <begin position="138"/>
        <end position="150"/>
    </location>
</feature>